<protein>
    <recommendedName>
        <fullName evidence="1">Aspartyl/glutamyl-tRNA(Asn/Gln) amidotransferase subunit C</fullName>
        <shortName evidence="1">Asp/Glu-ADT subunit C</shortName>
        <ecNumber evidence="1">6.3.5.-</ecNumber>
    </recommendedName>
</protein>
<dbReference type="GO" id="GO:0006412">
    <property type="term" value="P:translation"/>
    <property type="evidence" value="ECO:0007669"/>
    <property type="project" value="UniProtKB-UniRule"/>
</dbReference>
<dbReference type="Proteomes" id="UP000230767">
    <property type="component" value="Unassembled WGS sequence"/>
</dbReference>
<dbReference type="Pfam" id="PF02686">
    <property type="entry name" value="GatC"/>
    <property type="match status" value="1"/>
</dbReference>
<comment type="catalytic activity">
    <reaction evidence="1">
        <text>L-aspartyl-tRNA(Asn) + L-glutamine + ATP + H2O = L-asparaginyl-tRNA(Asn) + L-glutamate + ADP + phosphate + 2 H(+)</text>
        <dbReference type="Rhea" id="RHEA:14513"/>
        <dbReference type="Rhea" id="RHEA-COMP:9674"/>
        <dbReference type="Rhea" id="RHEA-COMP:9677"/>
        <dbReference type="ChEBI" id="CHEBI:15377"/>
        <dbReference type="ChEBI" id="CHEBI:15378"/>
        <dbReference type="ChEBI" id="CHEBI:29985"/>
        <dbReference type="ChEBI" id="CHEBI:30616"/>
        <dbReference type="ChEBI" id="CHEBI:43474"/>
        <dbReference type="ChEBI" id="CHEBI:58359"/>
        <dbReference type="ChEBI" id="CHEBI:78515"/>
        <dbReference type="ChEBI" id="CHEBI:78516"/>
        <dbReference type="ChEBI" id="CHEBI:456216"/>
    </reaction>
</comment>
<evidence type="ECO:0000313" key="3">
    <source>
        <dbReference type="Proteomes" id="UP000230767"/>
    </source>
</evidence>
<dbReference type="Gene3D" id="1.10.20.60">
    <property type="entry name" value="Glu-tRNAGln amidotransferase C subunit, N-terminal domain"/>
    <property type="match status" value="1"/>
</dbReference>
<keyword evidence="2" id="KW-0808">Transferase</keyword>
<dbReference type="EMBL" id="PFLW01000071">
    <property type="protein sequence ID" value="PIY88751.1"/>
    <property type="molecule type" value="Genomic_DNA"/>
</dbReference>
<dbReference type="AlphaFoldDB" id="A0A2M7R5R0"/>
<comment type="similarity">
    <text evidence="1">Belongs to the GatC family.</text>
</comment>
<keyword evidence="1" id="KW-0648">Protein biosynthesis</keyword>
<dbReference type="GO" id="GO:0016740">
    <property type="term" value="F:transferase activity"/>
    <property type="evidence" value="ECO:0007669"/>
    <property type="project" value="UniProtKB-KW"/>
</dbReference>
<organism evidence="2 3">
    <name type="scientific">Candidatus Nealsonbacteria bacterium CG_4_10_14_0_8_um_filter_37_14</name>
    <dbReference type="NCBI Taxonomy" id="1974684"/>
    <lineage>
        <taxon>Bacteria</taxon>
        <taxon>Candidatus Nealsoniibacteriota</taxon>
    </lineage>
</organism>
<name>A0A2M7R5R0_9BACT</name>
<evidence type="ECO:0000313" key="2">
    <source>
        <dbReference type="EMBL" id="PIY88751.1"/>
    </source>
</evidence>
<comment type="function">
    <text evidence="1">Allows the formation of correctly charged Asn-tRNA(Asn) or Gln-tRNA(Gln) through the transamidation of misacylated Asp-tRNA(Asn) or Glu-tRNA(Gln) in organisms which lack either or both of asparaginyl-tRNA or glutaminyl-tRNA synthetases. The reaction takes place in the presence of glutamine and ATP through an activated phospho-Asp-tRNA(Asn) or phospho-Glu-tRNA(Gln).</text>
</comment>
<reference evidence="3" key="1">
    <citation type="submission" date="2017-09" db="EMBL/GenBank/DDBJ databases">
        <title>Depth-based differentiation of microbial function through sediment-hosted aquifers and enrichment of novel symbionts in the deep terrestrial subsurface.</title>
        <authorList>
            <person name="Probst A.J."/>
            <person name="Ladd B."/>
            <person name="Jarett J.K."/>
            <person name="Geller-Mcgrath D.E."/>
            <person name="Sieber C.M.K."/>
            <person name="Emerson J.B."/>
            <person name="Anantharaman K."/>
            <person name="Thomas B.C."/>
            <person name="Malmstrom R."/>
            <person name="Stieglmeier M."/>
            <person name="Klingl A."/>
            <person name="Woyke T."/>
            <person name="Ryan C.M."/>
            <person name="Banfield J.F."/>
        </authorList>
    </citation>
    <scope>NUCLEOTIDE SEQUENCE [LARGE SCALE GENOMIC DNA]</scope>
</reference>
<dbReference type="PANTHER" id="PTHR15004:SF0">
    <property type="entry name" value="GLUTAMYL-TRNA(GLN) AMIDOTRANSFERASE SUBUNIT C, MITOCHONDRIAL"/>
    <property type="match status" value="1"/>
</dbReference>
<dbReference type="SUPFAM" id="SSF141000">
    <property type="entry name" value="Glu-tRNAGln amidotransferase C subunit"/>
    <property type="match status" value="1"/>
</dbReference>
<dbReference type="NCBIfam" id="TIGR00135">
    <property type="entry name" value="gatC"/>
    <property type="match status" value="1"/>
</dbReference>
<dbReference type="HAMAP" id="MF_00122">
    <property type="entry name" value="GatC"/>
    <property type="match status" value="1"/>
</dbReference>
<dbReference type="GO" id="GO:0006450">
    <property type="term" value="P:regulation of translational fidelity"/>
    <property type="evidence" value="ECO:0007669"/>
    <property type="project" value="InterPro"/>
</dbReference>
<sequence length="95" mass="10802">MISKKEVEHIAKLARLGLSQTEIKKLGKDLSSILDYFNLLKKVDVSKVEPTSHSVLVKNVMREDEAKKENLDDVNELVAAAPERRERYIKVKAVL</sequence>
<dbReference type="EC" id="6.3.5.-" evidence="1"/>
<gene>
    <name evidence="1 2" type="primary">gatC</name>
    <name evidence="2" type="ORF">COY73_02915</name>
</gene>
<dbReference type="PANTHER" id="PTHR15004">
    <property type="entry name" value="GLUTAMYL-TRNA(GLN) AMIDOTRANSFERASE SUBUNIT C, MITOCHONDRIAL"/>
    <property type="match status" value="1"/>
</dbReference>
<accession>A0A2M7R5R0</accession>
<dbReference type="InterPro" id="IPR036113">
    <property type="entry name" value="Asp/Glu-ADT_sf_sub_c"/>
</dbReference>
<dbReference type="GO" id="GO:0050567">
    <property type="term" value="F:glutaminyl-tRNA synthase (glutamine-hydrolyzing) activity"/>
    <property type="evidence" value="ECO:0007669"/>
    <property type="project" value="UniProtKB-UniRule"/>
</dbReference>
<comment type="subunit">
    <text evidence="1">Heterotrimer of A, B and C subunits.</text>
</comment>
<evidence type="ECO:0000256" key="1">
    <source>
        <dbReference type="HAMAP-Rule" id="MF_00122"/>
    </source>
</evidence>
<dbReference type="GO" id="GO:0070681">
    <property type="term" value="P:glutaminyl-tRNAGln biosynthesis via transamidation"/>
    <property type="evidence" value="ECO:0007669"/>
    <property type="project" value="TreeGrafter"/>
</dbReference>
<dbReference type="GO" id="GO:0005524">
    <property type="term" value="F:ATP binding"/>
    <property type="evidence" value="ECO:0007669"/>
    <property type="project" value="UniProtKB-KW"/>
</dbReference>
<keyword evidence="1" id="KW-0067">ATP-binding</keyword>
<keyword evidence="1" id="KW-0547">Nucleotide-binding</keyword>
<dbReference type="GO" id="GO:0050566">
    <property type="term" value="F:asparaginyl-tRNA synthase (glutamine-hydrolyzing) activity"/>
    <property type="evidence" value="ECO:0007669"/>
    <property type="project" value="RHEA"/>
</dbReference>
<comment type="catalytic activity">
    <reaction evidence="1">
        <text>L-glutamyl-tRNA(Gln) + L-glutamine + ATP + H2O = L-glutaminyl-tRNA(Gln) + L-glutamate + ADP + phosphate + H(+)</text>
        <dbReference type="Rhea" id="RHEA:17521"/>
        <dbReference type="Rhea" id="RHEA-COMP:9681"/>
        <dbReference type="Rhea" id="RHEA-COMP:9684"/>
        <dbReference type="ChEBI" id="CHEBI:15377"/>
        <dbReference type="ChEBI" id="CHEBI:15378"/>
        <dbReference type="ChEBI" id="CHEBI:29985"/>
        <dbReference type="ChEBI" id="CHEBI:30616"/>
        <dbReference type="ChEBI" id="CHEBI:43474"/>
        <dbReference type="ChEBI" id="CHEBI:58359"/>
        <dbReference type="ChEBI" id="CHEBI:78520"/>
        <dbReference type="ChEBI" id="CHEBI:78521"/>
        <dbReference type="ChEBI" id="CHEBI:456216"/>
    </reaction>
</comment>
<proteinExistence type="inferred from homology"/>
<keyword evidence="1 2" id="KW-0436">Ligase</keyword>
<comment type="caution">
    <text evidence="2">The sequence shown here is derived from an EMBL/GenBank/DDBJ whole genome shotgun (WGS) entry which is preliminary data.</text>
</comment>
<dbReference type="InterPro" id="IPR003837">
    <property type="entry name" value="GatC"/>
</dbReference>